<evidence type="ECO:0000313" key="2">
    <source>
        <dbReference type="EMBL" id="ODV92683.1"/>
    </source>
</evidence>
<dbReference type="PANTHER" id="PTHR28307">
    <property type="entry name" value="PROTEIN PAL1"/>
    <property type="match status" value="1"/>
</dbReference>
<dbReference type="OrthoDB" id="5352132at2759"/>
<feature type="region of interest" description="Disordered" evidence="1">
    <location>
        <begin position="214"/>
        <end position="237"/>
    </location>
</feature>
<organism evidence="2 3">
    <name type="scientific">Tortispora caseinolytica NRRL Y-17796</name>
    <dbReference type="NCBI Taxonomy" id="767744"/>
    <lineage>
        <taxon>Eukaryota</taxon>
        <taxon>Fungi</taxon>
        <taxon>Dikarya</taxon>
        <taxon>Ascomycota</taxon>
        <taxon>Saccharomycotina</taxon>
        <taxon>Trigonopsidomycetes</taxon>
        <taxon>Trigonopsidales</taxon>
        <taxon>Trigonopsidaceae</taxon>
        <taxon>Tortispora</taxon>
    </lineage>
</organism>
<evidence type="ECO:0008006" key="4">
    <source>
        <dbReference type="Google" id="ProtNLM"/>
    </source>
</evidence>
<feature type="region of interest" description="Disordered" evidence="1">
    <location>
        <begin position="263"/>
        <end position="360"/>
    </location>
</feature>
<dbReference type="Proteomes" id="UP000095023">
    <property type="component" value="Unassembled WGS sequence"/>
</dbReference>
<feature type="compositionally biased region" description="Basic and acidic residues" evidence="1">
    <location>
        <begin position="302"/>
        <end position="314"/>
    </location>
</feature>
<dbReference type="Pfam" id="PF08316">
    <property type="entry name" value="Pal1"/>
    <property type="match status" value="1"/>
</dbReference>
<feature type="compositionally biased region" description="Basic and acidic residues" evidence="1">
    <location>
        <begin position="1"/>
        <end position="17"/>
    </location>
</feature>
<accession>A0A1E4TLS3</accession>
<feature type="compositionally biased region" description="Polar residues" evidence="1">
    <location>
        <begin position="317"/>
        <end position="332"/>
    </location>
</feature>
<dbReference type="GO" id="GO:0005737">
    <property type="term" value="C:cytoplasm"/>
    <property type="evidence" value="ECO:0007669"/>
    <property type="project" value="TreeGrafter"/>
</dbReference>
<dbReference type="AlphaFoldDB" id="A0A1E4TLS3"/>
<feature type="compositionally biased region" description="Basic and acidic residues" evidence="1">
    <location>
        <begin position="101"/>
        <end position="113"/>
    </location>
</feature>
<feature type="compositionally biased region" description="Polar residues" evidence="1">
    <location>
        <begin position="226"/>
        <end position="235"/>
    </location>
</feature>
<gene>
    <name evidence="2" type="ORF">CANCADRAFT_90717</name>
</gene>
<dbReference type="EMBL" id="KV453841">
    <property type="protein sequence ID" value="ODV92683.1"/>
    <property type="molecule type" value="Genomic_DNA"/>
</dbReference>
<evidence type="ECO:0000256" key="1">
    <source>
        <dbReference type="SAM" id="MobiDB-lite"/>
    </source>
</evidence>
<feature type="region of interest" description="Disordered" evidence="1">
    <location>
        <begin position="1"/>
        <end position="127"/>
    </location>
</feature>
<feature type="compositionally biased region" description="Basic residues" evidence="1">
    <location>
        <begin position="350"/>
        <end position="360"/>
    </location>
</feature>
<name>A0A1E4TLS3_9ASCO</name>
<evidence type="ECO:0000313" key="3">
    <source>
        <dbReference type="Proteomes" id="UP000095023"/>
    </source>
</evidence>
<dbReference type="PANTHER" id="PTHR28307:SF2">
    <property type="entry name" value="PROTEIN PAL1"/>
    <property type="match status" value="1"/>
</dbReference>
<dbReference type="InterPro" id="IPR013226">
    <property type="entry name" value="Pal1"/>
</dbReference>
<feature type="compositionally biased region" description="Polar residues" evidence="1">
    <location>
        <begin position="88"/>
        <end position="99"/>
    </location>
</feature>
<feature type="compositionally biased region" description="Polar residues" evidence="1">
    <location>
        <begin position="27"/>
        <end position="40"/>
    </location>
</feature>
<protein>
    <recommendedName>
        <fullName evidence="4">Pal1-domain-containing protein</fullName>
    </recommendedName>
</protein>
<keyword evidence="3" id="KW-1185">Reference proteome</keyword>
<reference evidence="3" key="1">
    <citation type="submission" date="2016-02" db="EMBL/GenBank/DDBJ databases">
        <title>Comparative genomics of biotechnologically important yeasts.</title>
        <authorList>
            <consortium name="DOE Joint Genome Institute"/>
            <person name="Riley R."/>
            <person name="Haridas S."/>
            <person name="Wolfe K.H."/>
            <person name="Lopes M.R."/>
            <person name="Hittinger C.T."/>
            <person name="Goker M."/>
            <person name="Salamov A."/>
            <person name="Wisecaver J."/>
            <person name="Long T.M."/>
            <person name="Aerts A.L."/>
            <person name="Barry K."/>
            <person name="Choi C."/>
            <person name="Clum A."/>
            <person name="Coughlan A.Y."/>
            <person name="Deshpande S."/>
            <person name="Douglass A.P."/>
            <person name="Hanson S.J."/>
            <person name="Klenk H.-P."/>
            <person name="Labutti K."/>
            <person name="Lapidus A."/>
            <person name="Lindquist E."/>
            <person name="Lipzen A."/>
            <person name="Meier-Kolthoff J.P."/>
            <person name="Ohm R.A."/>
            <person name="Otillar R.P."/>
            <person name="Pangilinan J."/>
            <person name="Peng Y."/>
            <person name="Rokas A."/>
            <person name="Rosa C.A."/>
            <person name="Scheuner C."/>
            <person name="Sibirny A.A."/>
            <person name="Slot J.C."/>
            <person name="Stielow J.B."/>
            <person name="Sun H."/>
            <person name="Kurtzman C.P."/>
            <person name="Blackwell M."/>
            <person name="Jeffries T.W."/>
            <person name="Grigoriev I.V."/>
        </authorList>
    </citation>
    <scope>NUCLEOTIDE SEQUENCE [LARGE SCALE GENOMIC DNA]</scope>
    <source>
        <strain evidence="3">NRRL Y-17796</strain>
    </source>
</reference>
<feature type="compositionally biased region" description="Basic residues" evidence="1">
    <location>
        <begin position="289"/>
        <end position="301"/>
    </location>
</feature>
<sequence length="360" mass="38921">MTTHERFASRNPFRESIGDSSAGIAYSRNSSQDSRGSGSHNPFIDMKPVQPPPMMRSLSESSSVGKKMSRLSLSDKPSPRKPARPQGAKNSTKTESLQRGTAKDDRKEHPSSKDKKKKKGTKNVPVDRIDRLDVTGYFGIGSFHHDGPFDACTPHRNKNKERAPVLAFPADSVNMSLAASLAGPTDSDSQNQLFGTNEPEAYFDYNNSASRKLNSSKLGRAKSVHTSRPTSTSWAKASEPVQIDPAAKAEFVHGDESLGLGSSTFLEGAPAPSSLAARNVSPSNGNGLGRKKSLVKRFRSLSRKESSASRERSLSKTQSNEQFAVTPTNSDTAVPPPPSSKNEEGVGIIKRVKSLRGRKQ</sequence>
<proteinExistence type="predicted"/>